<evidence type="ECO:0000313" key="2">
    <source>
        <dbReference type="Proteomes" id="UP000494165"/>
    </source>
</evidence>
<protein>
    <submittedName>
        <fullName evidence="1">Uncharacterized protein</fullName>
    </submittedName>
</protein>
<accession>A0A8S1DLP2</accession>
<dbReference type="EMBL" id="CADEPI010000224">
    <property type="protein sequence ID" value="CAB3381080.1"/>
    <property type="molecule type" value="Genomic_DNA"/>
</dbReference>
<reference evidence="1 2" key="1">
    <citation type="submission" date="2020-04" db="EMBL/GenBank/DDBJ databases">
        <authorList>
            <person name="Alioto T."/>
            <person name="Alioto T."/>
            <person name="Gomez Garrido J."/>
        </authorList>
    </citation>
    <scope>NUCLEOTIDE SEQUENCE [LARGE SCALE GENOMIC DNA]</scope>
</reference>
<proteinExistence type="predicted"/>
<gene>
    <name evidence="1" type="ORF">CLODIP_2_CD11920</name>
</gene>
<keyword evidence="2" id="KW-1185">Reference proteome</keyword>
<evidence type="ECO:0000313" key="1">
    <source>
        <dbReference type="EMBL" id="CAB3381080.1"/>
    </source>
</evidence>
<sequence length="110" mass="12854">MESEENAAKLSDDQFIHGEALINLHFGFPFFDLNVTQVVVTKEGTVQSADPAVNWIITPLNTEFEMASCNISYLFQDNNFYVQWNNFRIGHVSFKEYDFSFQDNKYLVRR</sequence>
<dbReference type="AlphaFoldDB" id="A0A8S1DLP2"/>
<comment type="caution">
    <text evidence="1">The sequence shown here is derived from an EMBL/GenBank/DDBJ whole genome shotgun (WGS) entry which is preliminary data.</text>
</comment>
<name>A0A8S1DLP2_9INSE</name>
<organism evidence="1 2">
    <name type="scientific">Cloeon dipterum</name>
    <dbReference type="NCBI Taxonomy" id="197152"/>
    <lineage>
        <taxon>Eukaryota</taxon>
        <taxon>Metazoa</taxon>
        <taxon>Ecdysozoa</taxon>
        <taxon>Arthropoda</taxon>
        <taxon>Hexapoda</taxon>
        <taxon>Insecta</taxon>
        <taxon>Pterygota</taxon>
        <taxon>Palaeoptera</taxon>
        <taxon>Ephemeroptera</taxon>
        <taxon>Pisciforma</taxon>
        <taxon>Baetidae</taxon>
        <taxon>Cloeon</taxon>
    </lineage>
</organism>
<dbReference type="Proteomes" id="UP000494165">
    <property type="component" value="Unassembled WGS sequence"/>
</dbReference>